<dbReference type="PANTHER" id="PTHR30026:SF20">
    <property type="entry name" value="OUTER MEMBRANE PROTEIN TOLC"/>
    <property type="match status" value="1"/>
</dbReference>
<evidence type="ECO:0000256" key="2">
    <source>
        <dbReference type="ARBA" id="ARBA00007613"/>
    </source>
</evidence>
<protein>
    <submittedName>
        <fullName evidence="10">Type I secretion protein TolC</fullName>
    </submittedName>
</protein>
<dbReference type="SUPFAM" id="SSF56954">
    <property type="entry name" value="Outer membrane efflux proteins (OEP)"/>
    <property type="match status" value="1"/>
</dbReference>
<gene>
    <name evidence="10" type="ORF">BG910_05510</name>
</gene>
<dbReference type="GO" id="GO:0015288">
    <property type="term" value="F:porin activity"/>
    <property type="evidence" value="ECO:0007669"/>
    <property type="project" value="TreeGrafter"/>
</dbReference>
<sequence>MRTLHTATVFTALLLAFPVAGHAFTLADAWLAALNYSADHSAARHERNADREKKNQARAELLPQITANTEYSRQPPSLSSTTRSNGWNVQASQTLFDKSLFARYKQGKVAAETADAKLANSQGELLYNVAQAYFDVLLQQDKLKAVREERAAYTKQLERAQEMFKQGAATILDTHEAQSGYDTAVAKEVDILTKLRIAKNTLSDMTGLDSEQISAVRINPENIDLLAHTQEQEWQDLAEQNNQEWQMQRLAVKDAEAAYKAAKGGHWPKLTLNSSYQNYNNTYNYYGYDQSYRSKGATVSLNLSLPLFSGGSVYSQAKEAAERELQNRDLLTAAERKVRLSVKQSFFNTDSSHAQMIAQQRLLAANTAKLESTQIGRQVGVRNNLEEIQAQQAKADAEQKLAEAKYGYVKSYLELLKNSGVLVEVRRLSAVNDALYPQVSSVAPDKP</sequence>
<dbReference type="InterPro" id="IPR010130">
    <property type="entry name" value="T1SS_OMP_TolC"/>
</dbReference>
<dbReference type="PANTHER" id="PTHR30026">
    <property type="entry name" value="OUTER MEMBRANE PROTEIN TOLC"/>
    <property type="match status" value="1"/>
</dbReference>
<evidence type="ECO:0000313" key="10">
    <source>
        <dbReference type="EMBL" id="ASK27268.1"/>
    </source>
</evidence>
<evidence type="ECO:0000256" key="9">
    <source>
        <dbReference type="SAM" id="SignalP"/>
    </source>
</evidence>
<dbReference type="NCBIfam" id="TIGR01844">
    <property type="entry name" value="type_I_sec_TolC"/>
    <property type="match status" value="1"/>
</dbReference>
<dbReference type="InterPro" id="IPR003423">
    <property type="entry name" value="OMP_efflux"/>
</dbReference>
<evidence type="ECO:0000256" key="4">
    <source>
        <dbReference type="ARBA" id="ARBA00022452"/>
    </source>
</evidence>
<keyword evidence="5" id="KW-0812">Transmembrane</keyword>
<keyword evidence="11" id="KW-1185">Reference proteome</keyword>
<keyword evidence="7" id="KW-0998">Cell outer membrane</keyword>
<dbReference type="InterPro" id="IPR051906">
    <property type="entry name" value="TolC-like"/>
</dbReference>
<dbReference type="OrthoDB" id="9813458at2"/>
<evidence type="ECO:0000256" key="6">
    <source>
        <dbReference type="ARBA" id="ARBA00023136"/>
    </source>
</evidence>
<evidence type="ECO:0000256" key="5">
    <source>
        <dbReference type="ARBA" id="ARBA00022692"/>
    </source>
</evidence>
<keyword evidence="4" id="KW-1134">Transmembrane beta strand</keyword>
<dbReference type="Pfam" id="PF02321">
    <property type="entry name" value="OEP"/>
    <property type="match status" value="2"/>
</dbReference>
<name>A0A220S1M8_9NEIS</name>
<keyword evidence="9" id="KW-0732">Signal</keyword>
<evidence type="ECO:0000256" key="8">
    <source>
        <dbReference type="SAM" id="MobiDB-lite"/>
    </source>
</evidence>
<dbReference type="Gene3D" id="1.20.1600.10">
    <property type="entry name" value="Outer membrane efflux proteins (OEP)"/>
    <property type="match status" value="1"/>
</dbReference>
<dbReference type="RefSeq" id="WP_089035978.1">
    <property type="nucleotide sequence ID" value="NZ_CP022278.1"/>
</dbReference>
<evidence type="ECO:0000256" key="3">
    <source>
        <dbReference type="ARBA" id="ARBA00022448"/>
    </source>
</evidence>
<reference evidence="10 11" key="1">
    <citation type="submission" date="2017-06" db="EMBL/GenBank/DDBJ databases">
        <title>Neisseria chenwenguii sp. nov., isolated from the intestinal contents of Tibetan Plateau Pika in Yushu, Qinghai Province, China.</title>
        <authorList>
            <person name="Zhang G."/>
        </authorList>
    </citation>
    <scope>NUCLEOTIDE SEQUENCE [LARGE SCALE GENOMIC DNA]</scope>
    <source>
        <strain evidence="10 11">10023</strain>
    </source>
</reference>
<comment type="subcellular location">
    <subcellularLocation>
        <location evidence="1">Cell outer membrane</location>
    </subcellularLocation>
</comment>
<feature type="compositionally biased region" description="Polar residues" evidence="8">
    <location>
        <begin position="65"/>
        <end position="85"/>
    </location>
</feature>
<feature type="signal peptide" evidence="9">
    <location>
        <begin position="1"/>
        <end position="23"/>
    </location>
</feature>
<feature type="chain" id="PRO_5043769570" evidence="9">
    <location>
        <begin position="24"/>
        <end position="447"/>
    </location>
</feature>
<keyword evidence="6" id="KW-0472">Membrane</keyword>
<keyword evidence="3" id="KW-0813">Transport</keyword>
<proteinExistence type="inferred from homology"/>
<evidence type="ECO:0000256" key="7">
    <source>
        <dbReference type="ARBA" id="ARBA00023237"/>
    </source>
</evidence>
<evidence type="ECO:0000313" key="11">
    <source>
        <dbReference type="Proteomes" id="UP000198238"/>
    </source>
</evidence>
<comment type="similarity">
    <text evidence="2">Belongs to the outer membrane factor (OMF) (TC 1.B.17) family.</text>
</comment>
<evidence type="ECO:0000256" key="1">
    <source>
        <dbReference type="ARBA" id="ARBA00004442"/>
    </source>
</evidence>
<dbReference type="KEGG" id="nei:BG910_05510"/>
<dbReference type="GO" id="GO:1990281">
    <property type="term" value="C:efflux pump complex"/>
    <property type="evidence" value="ECO:0007669"/>
    <property type="project" value="TreeGrafter"/>
</dbReference>
<dbReference type="GO" id="GO:0009279">
    <property type="term" value="C:cell outer membrane"/>
    <property type="evidence" value="ECO:0007669"/>
    <property type="project" value="UniProtKB-SubCell"/>
</dbReference>
<organism evidence="10 11">
    <name type="scientific">Neisseria chenwenguii</name>
    <dbReference type="NCBI Taxonomy" id="1853278"/>
    <lineage>
        <taxon>Bacteria</taxon>
        <taxon>Pseudomonadati</taxon>
        <taxon>Pseudomonadota</taxon>
        <taxon>Betaproteobacteria</taxon>
        <taxon>Neisseriales</taxon>
        <taxon>Neisseriaceae</taxon>
        <taxon>Neisseria</taxon>
    </lineage>
</organism>
<dbReference type="EMBL" id="CP022278">
    <property type="protein sequence ID" value="ASK27268.1"/>
    <property type="molecule type" value="Genomic_DNA"/>
</dbReference>
<dbReference type="AlphaFoldDB" id="A0A220S1M8"/>
<dbReference type="GO" id="GO:0015562">
    <property type="term" value="F:efflux transmembrane transporter activity"/>
    <property type="evidence" value="ECO:0007669"/>
    <property type="project" value="InterPro"/>
</dbReference>
<accession>A0A220S1M8</accession>
<dbReference type="Proteomes" id="UP000198238">
    <property type="component" value="Chromosome"/>
</dbReference>
<feature type="region of interest" description="Disordered" evidence="8">
    <location>
        <begin position="63"/>
        <end position="85"/>
    </location>
</feature>